<evidence type="ECO:0000313" key="2">
    <source>
        <dbReference type="EMBL" id="GAA2071207.1"/>
    </source>
</evidence>
<evidence type="ECO:0000256" key="1">
    <source>
        <dbReference type="SAM" id="MobiDB-lite"/>
    </source>
</evidence>
<accession>A0ABN2VTK0</accession>
<keyword evidence="3" id="KW-1185">Reference proteome</keyword>
<sequence length="104" mass="11328">MHEVAVGPLHHVVAVGDAEADVDGGEAVLEVGLGAVLEVDRGDDEEQDLQQRLAEQHGRAGARHPCDVAQREPRGEEHPEAHLADDDQRDDHGDAPFRYVRRGT</sequence>
<feature type="region of interest" description="Disordered" evidence="1">
    <location>
        <begin position="42"/>
        <end position="104"/>
    </location>
</feature>
<comment type="caution">
    <text evidence="2">The sequence shown here is derived from an EMBL/GenBank/DDBJ whole genome shotgun (WGS) entry which is preliminary data.</text>
</comment>
<feature type="compositionally biased region" description="Basic and acidic residues" evidence="1">
    <location>
        <begin position="54"/>
        <end position="95"/>
    </location>
</feature>
<reference evidence="2 3" key="1">
    <citation type="journal article" date="2019" name="Int. J. Syst. Evol. Microbiol.">
        <title>The Global Catalogue of Microorganisms (GCM) 10K type strain sequencing project: providing services to taxonomists for standard genome sequencing and annotation.</title>
        <authorList>
            <consortium name="The Broad Institute Genomics Platform"/>
            <consortium name="The Broad Institute Genome Sequencing Center for Infectious Disease"/>
            <person name="Wu L."/>
            <person name="Ma J."/>
        </authorList>
    </citation>
    <scope>NUCLEOTIDE SEQUENCE [LARGE SCALE GENOMIC DNA]</scope>
    <source>
        <strain evidence="2 3">JCM 15478</strain>
    </source>
</reference>
<proteinExistence type="predicted"/>
<organism evidence="2 3">
    <name type="scientific">Streptomyces albiaxialis</name>
    <dbReference type="NCBI Taxonomy" id="329523"/>
    <lineage>
        <taxon>Bacteria</taxon>
        <taxon>Bacillati</taxon>
        <taxon>Actinomycetota</taxon>
        <taxon>Actinomycetes</taxon>
        <taxon>Kitasatosporales</taxon>
        <taxon>Streptomycetaceae</taxon>
        <taxon>Streptomyces</taxon>
    </lineage>
</organism>
<name>A0ABN2VTK0_9ACTN</name>
<dbReference type="Proteomes" id="UP001500016">
    <property type="component" value="Unassembled WGS sequence"/>
</dbReference>
<gene>
    <name evidence="2" type="ORF">GCM10009801_22610</name>
</gene>
<evidence type="ECO:0000313" key="3">
    <source>
        <dbReference type="Proteomes" id="UP001500016"/>
    </source>
</evidence>
<dbReference type="EMBL" id="BAAAPE010000007">
    <property type="protein sequence ID" value="GAA2071207.1"/>
    <property type="molecule type" value="Genomic_DNA"/>
</dbReference>
<protein>
    <submittedName>
        <fullName evidence="2">Uncharacterized protein</fullName>
    </submittedName>
</protein>